<dbReference type="EMBL" id="CP027059">
    <property type="protein sequence ID" value="UQZ85594.1"/>
    <property type="molecule type" value="Genomic_DNA"/>
</dbReference>
<dbReference type="Pfam" id="PF00702">
    <property type="entry name" value="Hydrolase"/>
    <property type="match status" value="1"/>
</dbReference>
<dbReference type="InterPro" id="IPR036412">
    <property type="entry name" value="HAD-like_sf"/>
</dbReference>
<accession>A0ABY4RV19</accession>
<gene>
    <name evidence="1" type="ORF">SK3146_04883</name>
</gene>
<evidence type="ECO:0000313" key="2">
    <source>
        <dbReference type="Proteomes" id="UP001057134"/>
    </source>
</evidence>
<protein>
    <submittedName>
        <fullName evidence="1">Phosphoglycolate phosphatase</fullName>
    </submittedName>
</protein>
<keyword evidence="2" id="KW-1185">Reference proteome</keyword>
<reference evidence="1" key="2">
    <citation type="journal article" date="2021" name="J Anim Sci Technol">
        <title>Complete genome sequence of Paenibacillus konkukensis sp. nov. SK3146 as a potential probiotic strain.</title>
        <authorList>
            <person name="Jung H.I."/>
            <person name="Park S."/>
            <person name="Niu K.M."/>
            <person name="Lee S.W."/>
            <person name="Kothari D."/>
            <person name="Yi K.J."/>
            <person name="Kim S.K."/>
        </authorList>
    </citation>
    <scope>NUCLEOTIDE SEQUENCE</scope>
    <source>
        <strain evidence="1">SK3146</strain>
    </source>
</reference>
<dbReference type="PANTHER" id="PTHR10000">
    <property type="entry name" value="PHOSPHOSERINE PHOSPHATASE"/>
    <property type="match status" value="1"/>
</dbReference>
<dbReference type="PANTHER" id="PTHR10000:SF8">
    <property type="entry name" value="HAD SUPERFAMILY HYDROLASE-LIKE, TYPE 3"/>
    <property type="match status" value="1"/>
</dbReference>
<dbReference type="SUPFAM" id="SSF56784">
    <property type="entry name" value="HAD-like"/>
    <property type="match status" value="1"/>
</dbReference>
<dbReference type="Proteomes" id="UP001057134">
    <property type="component" value="Chromosome"/>
</dbReference>
<proteinExistence type="predicted"/>
<reference evidence="1" key="1">
    <citation type="submission" date="2018-02" db="EMBL/GenBank/DDBJ databases">
        <authorList>
            <person name="Kim S.-K."/>
            <person name="Jung H.-I."/>
            <person name="Lee S.-W."/>
        </authorList>
    </citation>
    <scope>NUCLEOTIDE SEQUENCE</scope>
    <source>
        <strain evidence="1">SK3146</strain>
    </source>
</reference>
<sequence>MKLIAVDLDGTLLGGTSGRYGLLPAGVEALRRAAGQGKTIAVATGRELPFILGLLEREGIVPEREGWPQLIISEERFIHRLNGQGEYAPEAEWNEAIERAEREHFGAVIAGVAALLEGELASVDAASRRCESGKEEARGFVEVLFTHADAARAGEAVIADWLAQSGLPYSAVRNVAGVAIRRLGAGKGPVLARACELLRIAPEQALAIGDSCNDLSMLDGGHGFAAAAPGNAEEEVKARLRASRGYIAAGNCGNGVAEAVYAMLPELRE</sequence>
<dbReference type="RefSeq" id="WP_249861210.1">
    <property type="nucleotide sequence ID" value="NZ_CP027059.1"/>
</dbReference>
<dbReference type="InterPro" id="IPR023214">
    <property type="entry name" value="HAD_sf"/>
</dbReference>
<name>A0ABY4RV19_9BACL</name>
<dbReference type="Gene3D" id="3.40.50.1000">
    <property type="entry name" value="HAD superfamily/HAD-like"/>
    <property type="match status" value="2"/>
</dbReference>
<organism evidence="1 2">
    <name type="scientific">Paenibacillus konkukensis</name>
    <dbReference type="NCBI Taxonomy" id="2020716"/>
    <lineage>
        <taxon>Bacteria</taxon>
        <taxon>Bacillati</taxon>
        <taxon>Bacillota</taxon>
        <taxon>Bacilli</taxon>
        <taxon>Bacillales</taxon>
        <taxon>Paenibacillaceae</taxon>
        <taxon>Paenibacillus</taxon>
    </lineage>
</organism>
<evidence type="ECO:0000313" key="1">
    <source>
        <dbReference type="EMBL" id="UQZ85594.1"/>
    </source>
</evidence>